<evidence type="ECO:0000256" key="10">
    <source>
        <dbReference type="ARBA" id="ARBA00031009"/>
    </source>
</evidence>
<dbReference type="OrthoDB" id="511529at2759"/>
<evidence type="ECO:0000256" key="7">
    <source>
        <dbReference type="ARBA" id="ARBA00023159"/>
    </source>
</evidence>
<evidence type="ECO:0000259" key="12">
    <source>
        <dbReference type="SMART" id="SM00385"/>
    </source>
</evidence>
<evidence type="ECO:0000256" key="8">
    <source>
        <dbReference type="ARBA" id="ARBA00023163"/>
    </source>
</evidence>
<evidence type="ECO:0000256" key="5">
    <source>
        <dbReference type="ARBA" id="ARBA00022833"/>
    </source>
</evidence>
<keyword evidence="8" id="KW-0804">Transcription</keyword>
<dbReference type="GO" id="GO:0017025">
    <property type="term" value="F:TBP-class protein binding"/>
    <property type="evidence" value="ECO:0007669"/>
    <property type="project" value="InterPro"/>
</dbReference>
<organism evidence="13 14">
    <name type="scientific">Plasmodium relictum</name>
    <dbReference type="NCBI Taxonomy" id="85471"/>
    <lineage>
        <taxon>Eukaryota</taxon>
        <taxon>Sar</taxon>
        <taxon>Alveolata</taxon>
        <taxon>Apicomplexa</taxon>
        <taxon>Aconoidasida</taxon>
        <taxon>Haemosporida</taxon>
        <taxon>Plasmodiidae</taxon>
        <taxon>Plasmodium</taxon>
        <taxon>Plasmodium (Haemamoeba)</taxon>
    </lineage>
</organism>
<dbReference type="GO" id="GO:0008270">
    <property type="term" value="F:zinc ion binding"/>
    <property type="evidence" value="ECO:0007669"/>
    <property type="project" value="UniProtKB-KW"/>
</dbReference>
<name>A0A1J1H8Y6_PLARL</name>
<dbReference type="InterPro" id="IPR013150">
    <property type="entry name" value="TFIIB_cyclin"/>
</dbReference>
<keyword evidence="6" id="KW-0805">Transcription regulation</keyword>
<sequence>MVGQFIPSSGNKSFILSWGIRESREISLQKGYINIQKIADHLHLSSQHIEAAQRIYLMALQRNFTMGRNNSYVAASCLYTICRREKSPVMLIDFSDILQTPVKPLGKTFLKLLRLLHINVPNIDPSLFLERFAHKLNLKNDIYKVTYTGIKLIQAMTRDWISTGRRPTGLCGAALLISTRIHGISINSNTIADIVRISNPTIIKRLSEFKNTNTAKIKASEFDKISITDIPSNSIPPCVIYDNKKKLKNNFIEKNKTLSLCDSEEQENRSKKSICDGEIFSDDIFSQKSNDENNFNINSGINDDNTSNDNSLFHIEKLSYNNHTEYSTNSIVNDDKEKNEENEKEKKNNNSNDGINLEEICNENPKGNDIDNLALKIINTINIENNPNILKNANNNFLINRDEKIDRTTDLENCELKKKKGEIFMDNFSMKSTTSMCSVNKLSDMESCVSASNFSDNLNELNKAKINDEKNSLINEEIKNNEKMNTIINNDISINDNVSYISNNNDSNNNITKTIPKNYNNSNLSTTSNCYNETACINLSNIIENNSSTDDKKIILQQNHLNKEKEIIDSSYCTTLKETVTSELNNIINEVEEYSFLECNIENKNRNNKKNMNNANISTDFNYFFESNLNSINDQNTTFDGNSDASINQNDETLSDIYDSEIENMILTEKEKEIKMLIWDDMMKNYLPHICKQLKRQKKRNHEENNNEKKKIRNKKKKVEDISETQSTGDSVLKALEKSDKNLPNKINYDVLKSLFSS</sequence>
<keyword evidence="14" id="KW-1185">Reference proteome</keyword>
<dbReference type="InterPro" id="IPR036915">
    <property type="entry name" value="Cyclin-like_sf"/>
</dbReference>
<evidence type="ECO:0000256" key="2">
    <source>
        <dbReference type="ARBA" id="ARBA00010857"/>
    </source>
</evidence>
<dbReference type="GO" id="GO:0001006">
    <property type="term" value="F:RNA polymerase III type 3 promoter sequence-specific DNA binding"/>
    <property type="evidence" value="ECO:0007669"/>
    <property type="project" value="TreeGrafter"/>
</dbReference>
<dbReference type="GO" id="GO:0000995">
    <property type="term" value="F:RNA polymerase III general transcription initiation factor activity"/>
    <property type="evidence" value="ECO:0007669"/>
    <property type="project" value="TreeGrafter"/>
</dbReference>
<dbReference type="AlphaFoldDB" id="A0A1J1H8Y6"/>
<evidence type="ECO:0000313" key="14">
    <source>
        <dbReference type="Proteomes" id="UP000220158"/>
    </source>
</evidence>
<evidence type="ECO:0000256" key="11">
    <source>
        <dbReference type="SAM" id="MobiDB-lite"/>
    </source>
</evidence>
<dbReference type="Proteomes" id="UP000220158">
    <property type="component" value="Chromosome 12"/>
</dbReference>
<dbReference type="RefSeq" id="XP_028534433.1">
    <property type="nucleotide sequence ID" value="XM_028678110.1"/>
</dbReference>
<evidence type="ECO:0000256" key="3">
    <source>
        <dbReference type="ARBA" id="ARBA00022723"/>
    </source>
</evidence>
<reference evidence="13 14" key="1">
    <citation type="submission" date="2015-04" db="EMBL/GenBank/DDBJ databases">
        <authorList>
            <consortium name="Pathogen Informatics"/>
        </authorList>
    </citation>
    <scope>NUCLEOTIDE SEQUENCE [LARGE SCALE GENOMIC DNA]</scope>
    <source>
        <strain evidence="13 14">SGS1</strain>
    </source>
</reference>
<dbReference type="CDD" id="cd20554">
    <property type="entry name" value="CYCLIN_TFIIIB90_rpt2"/>
    <property type="match status" value="1"/>
</dbReference>
<feature type="domain" description="Cyclin-like" evidence="12">
    <location>
        <begin position="33"/>
        <end position="114"/>
    </location>
</feature>
<dbReference type="FunFam" id="1.10.472.10:FF:000002">
    <property type="entry name" value="Transcription factor IIIB 90 kDa subunit"/>
    <property type="match status" value="1"/>
</dbReference>
<keyword evidence="3" id="KW-0479">Metal-binding</keyword>
<gene>
    <name evidence="13" type="ORF">PRELSG_1231700</name>
</gene>
<dbReference type="PRINTS" id="PR00685">
    <property type="entry name" value="TIFACTORIIB"/>
</dbReference>
<dbReference type="InterPro" id="IPR011665">
    <property type="entry name" value="BRF1_TBP-bd_dom"/>
</dbReference>
<evidence type="ECO:0000313" key="13">
    <source>
        <dbReference type="EMBL" id="CRH01433.1"/>
    </source>
</evidence>
<proteinExistence type="inferred from homology"/>
<feature type="compositionally biased region" description="Basic and acidic residues" evidence="11">
    <location>
        <begin position="333"/>
        <end position="348"/>
    </location>
</feature>
<feature type="region of interest" description="Disordered" evidence="11">
    <location>
        <begin position="696"/>
        <end position="737"/>
    </location>
</feature>
<comment type="subcellular location">
    <subcellularLocation>
        <location evidence="1">Nucleus</location>
    </subcellularLocation>
</comment>
<evidence type="ECO:0000256" key="6">
    <source>
        <dbReference type="ARBA" id="ARBA00023015"/>
    </source>
</evidence>
<keyword evidence="7" id="KW-0010">Activator</keyword>
<dbReference type="GO" id="GO:0070897">
    <property type="term" value="P:transcription preinitiation complex assembly"/>
    <property type="evidence" value="ECO:0007669"/>
    <property type="project" value="InterPro"/>
</dbReference>
<keyword evidence="9" id="KW-0539">Nucleus</keyword>
<comment type="similarity">
    <text evidence="2">Belongs to the TFIIB family.</text>
</comment>
<dbReference type="PANTHER" id="PTHR11618:SF4">
    <property type="entry name" value="TRANSCRIPTION FACTOR IIIB 90 KDA SUBUNIT"/>
    <property type="match status" value="1"/>
</dbReference>
<protein>
    <recommendedName>
        <fullName evidence="10">B-related factor 1</fullName>
    </recommendedName>
</protein>
<dbReference type="PANTHER" id="PTHR11618">
    <property type="entry name" value="TRANSCRIPTION INITIATION FACTOR IIB-RELATED"/>
    <property type="match status" value="1"/>
</dbReference>
<dbReference type="GeneID" id="39737561"/>
<evidence type="ECO:0000256" key="4">
    <source>
        <dbReference type="ARBA" id="ARBA00022771"/>
    </source>
</evidence>
<dbReference type="EMBL" id="LN835307">
    <property type="protein sequence ID" value="CRH01433.1"/>
    <property type="molecule type" value="Genomic_DNA"/>
</dbReference>
<dbReference type="Gene3D" id="1.10.472.10">
    <property type="entry name" value="Cyclin-like"/>
    <property type="match status" value="2"/>
</dbReference>
<feature type="region of interest" description="Disordered" evidence="11">
    <location>
        <begin position="326"/>
        <end position="357"/>
    </location>
</feature>
<dbReference type="InterPro" id="IPR000812">
    <property type="entry name" value="TFIIB"/>
</dbReference>
<dbReference type="Pfam" id="PF00382">
    <property type="entry name" value="TFIIB"/>
    <property type="match status" value="2"/>
</dbReference>
<dbReference type="SUPFAM" id="SSF47954">
    <property type="entry name" value="Cyclin-like"/>
    <property type="match status" value="2"/>
</dbReference>
<dbReference type="SMART" id="SM00385">
    <property type="entry name" value="CYCLIN"/>
    <property type="match status" value="2"/>
</dbReference>
<keyword evidence="4" id="KW-0863">Zinc-finger</keyword>
<dbReference type="FunFam" id="1.10.472.10:FF:000007">
    <property type="entry name" value="Transcription factor IIIB 90 kDa subunit"/>
    <property type="match status" value="1"/>
</dbReference>
<dbReference type="Gene3D" id="1.20.5.650">
    <property type="entry name" value="Single helix bin"/>
    <property type="match status" value="1"/>
</dbReference>
<dbReference type="Pfam" id="PF07741">
    <property type="entry name" value="BRF1"/>
    <property type="match status" value="1"/>
</dbReference>
<dbReference type="GO" id="GO:0005634">
    <property type="term" value="C:nucleus"/>
    <property type="evidence" value="ECO:0007669"/>
    <property type="project" value="UniProtKB-SubCell"/>
</dbReference>
<dbReference type="GO" id="GO:0097550">
    <property type="term" value="C:transcription preinitiation complex"/>
    <property type="evidence" value="ECO:0007669"/>
    <property type="project" value="TreeGrafter"/>
</dbReference>
<accession>A0A1J1H8Y6</accession>
<keyword evidence="5" id="KW-0862">Zinc</keyword>
<dbReference type="InterPro" id="IPR013763">
    <property type="entry name" value="Cyclin-like_dom"/>
</dbReference>
<dbReference type="GO" id="GO:0000126">
    <property type="term" value="C:transcription factor TFIIIB complex"/>
    <property type="evidence" value="ECO:0007669"/>
    <property type="project" value="TreeGrafter"/>
</dbReference>
<evidence type="ECO:0000256" key="9">
    <source>
        <dbReference type="ARBA" id="ARBA00023242"/>
    </source>
</evidence>
<evidence type="ECO:0000256" key="1">
    <source>
        <dbReference type="ARBA" id="ARBA00004123"/>
    </source>
</evidence>
<feature type="domain" description="Cyclin-like" evidence="12">
    <location>
        <begin position="127"/>
        <end position="211"/>
    </location>
</feature>
<dbReference type="CDD" id="cd20553">
    <property type="entry name" value="CYCLIN_TFIIIB90_rpt1"/>
    <property type="match status" value="1"/>
</dbReference>
<dbReference type="KEGG" id="prel:PRELSG_1231700"/>
<dbReference type="VEuPathDB" id="PlasmoDB:PRELSG_1231700"/>